<proteinExistence type="predicted"/>
<name>A0A212CPC7_CEREH</name>
<dbReference type="AlphaFoldDB" id="A0A212CPC7"/>
<dbReference type="EMBL" id="MKHE01000015">
    <property type="protein sequence ID" value="OWK07899.1"/>
    <property type="molecule type" value="Genomic_DNA"/>
</dbReference>
<evidence type="ECO:0000313" key="2">
    <source>
        <dbReference type="EMBL" id="OWK07899.1"/>
    </source>
</evidence>
<dbReference type="Pfam" id="PF19317">
    <property type="entry name" value="Gag_p24_C"/>
    <property type="match status" value="1"/>
</dbReference>
<organism evidence="2 3">
    <name type="scientific">Cervus elaphus hippelaphus</name>
    <name type="common">European red deer</name>
    <dbReference type="NCBI Taxonomy" id="46360"/>
    <lineage>
        <taxon>Eukaryota</taxon>
        <taxon>Metazoa</taxon>
        <taxon>Chordata</taxon>
        <taxon>Craniata</taxon>
        <taxon>Vertebrata</taxon>
        <taxon>Euteleostomi</taxon>
        <taxon>Mammalia</taxon>
        <taxon>Eutheria</taxon>
        <taxon>Laurasiatheria</taxon>
        <taxon>Artiodactyla</taxon>
        <taxon>Ruminantia</taxon>
        <taxon>Pecora</taxon>
        <taxon>Cervidae</taxon>
        <taxon>Cervinae</taxon>
        <taxon>Cervus</taxon>
    </lineage>
</organism>
<keyword evidence="3" id="KW-1185">Reference proteome</keyword>
<reference evidence="2 3" key="1">
    <citation type="journal article" date="2018" name="Mol. Genet. Genomics">
        <title>The red deer Cervus elaphus genome CerEla1.0: sequencing, annotating, genes, and chromosomes.</title>
        <authorList>
            <person name="Bana N.A."/>
            <person name="Nyiri A."/>
            <person name="Nagy J."/>
            <person name="Frank K."/>
            <person name="Nagy T."/>
            <person name="Steger V."/>
            <person name="Schiller M."/>
            <person name="Lakatos P."/>
            <person name="Sugar L."/>
            <person name="Horn P."/>
            <person name="Barta E."/>
            <person name="Orosz L."/>
        </authorList>
    </citation>
    <scope>NUCLEOTIDE SEQUENCE [LARGE SCALE GENOMIC DNA]</scope>
    <source>
        <strain evidence="2">Hungarian</strain>
    </source>
</reference>
<comment type="caution">
    <text evidence="2">The sequence shown here is derived from an EMBL/GenBank/DDBJ whole genome shotgun (WGS) entry which is preliminary data.</text>
</comment>
<dbReference type="InterPro" id="IPR045345">
    <property type="entry name" value="Gag_p24_C"/>
</dbReference>
<dbReference type="SUPFAM" id="SSF47353">
    <property type="entry name" value="Retrovirus capsid dimerization domain-like"/>
    <property type="match status" value="1"/>
</dbReference>
<accession>A0A212CPC7</accession>
<dbReference type="Proteomes" id="UP000242450">
    <property type="component" value="Chromosome 15"/>
</dbReference>
<dbReference type="InterPro" id="IPR050195">
    <property type="entry name" value="Primate_lentivir_Gag_pol-like"/>
</dbReference>
<dbReference type="OrthoDB" id="9809438at2759"/>
<protein>
    <recommendedName>
        <fullName evidence="1">Retroviral nucleocapsid Gag protein p24 C-terminal domain-containing protein</fullName>
    </recommendedName>
</protein>
<dbReference type="PANTHER" id="PTHR40389">
    <property type="entry name" value="ENDOGENOUS RETROVIRUS GROUP K MEMBER 24 GAG POLYPROTEIN-RELATED"/>
    <property type="match status" value="1"/>
</dbReference>
<evidence type="ECO:0000313" key="3">
    <source>
        <dbReference type="Proteomes" id="UP000242450"/>
    </source>
</evidence>
<gene>
    <name evidence="2" type="ORF">Celaphus_00008424</name>
</gene>
<dbReference type="PANTHER" id="PTHR40389:SF3">
    <property type="entry name" value="IGE-BINDING PROTEIN"/>
    <property type="match status" value="1"/>
</dbReference>
<evidence type="ECO:0000259" key="1">
    <source>
        <dbReference type="Pfam" id="PF19317"/>
    </source>
</evidence>
<dbReference type="InterPro" id="IPR008916">
    <property type="entry name" value="Retrov_capsid_C"/>
</dbReference>
<dbReference type="Gene3D" id="1.10.1200.30">
    <property type="match status" value="1"/>
</dbReference>
<feature type="domain" description="Retroviral nucleocapsid Gag protein p24 C-terminal" evidence="1">
    <location>
        <begin position="7"/>
        <end position="77"/>
    </location>
</feature>
<sequence length="130" mass="15043">MLSIKHEDNYTKIFQGPNEAFADFLARLDVAISCSIIREKAKRQLGKLLACENTNQKCKKATAPICETETIIDYLKAYHNLRSETKKMQMLAKIMAATFKKGNERYFTCRDKTHLKKDCPKRHTEKIKTV</sequence>